<evidence type="ECO:0000259" key="1">
    <source>
        <dbReference type="PROSITE" id="PS50943"/>
    </source>
</evidence>
<name>A0A1I0TW21_9BACL</name>
<dbReference type="SUPFAM" id="SSF47413">
    <property type="entry name" value="lambda repressor-like DNA-binding domains"/>
    <property type="match status" value="1"/>
</dbReference>
<dbReference type="InterPro" id="IPR001387">
    <property type="entry name" value="Cro/C1-type_HTH"/>
</dbReference>
<feature type="domain" description="HTH cro/C1-type" evidence="1">
    <location>
        <begin position="5"/>
        <end position="59"/>
    </location>
</feature>
<gene>
    <name evidence="2" type="ORF">SAMN05192569_10681</name>
</gene>
<organism evidence="2 3">
    <name type="scientific">Parageobacillus thermantarcticus</name>
    <dbReference type="NCBI Taxonomy" id="186116"/>
    <lineage>
        <taxon>Bacteria</taxon>
        <taxon>Bacillati</taxon>
        <taxon>Bacillota</taxon>
        <taxon>Bacilli</taxon>
        <taxon>Bacillales</taxon>
        <taxon>Anoxybacillaceae</taxon>
        <taxon>Parageobacillus</taxon>
    </lineage>
</organism>
<dbReference type="EMBL" id="FOJS01000068">
    <property type="protein sequence ID" value="SFA55991.1"/>
    <property type="molecule type" value="Genomic_DNA"/>
</dbReference>
<dbReference type="InterPro" id="IPR010982">
    <property type="entry name" value="Lambda_DNA-bd_dom_sf"/>
</dbReference>
<reference evidence="3" key="1">
    <citation type="submission" date="2016-10" db="EMBL/GenBank/DDBJ databases">
        <authorList>
            <person name="Varghese N."/>
            <person name="Submissions S."/>
        </authorList>
    </citation>
    <scope>NUCLEOTIDE SEQUENCE [LARGE SCALE GENOMIC DNA]</scope>
    <source>
        <strain evidence="3">M1</strain>
    </source>
</reference>
<proteinExistence type="predicted"/>
<dbReference type="SMART" id="SM00530">
    <property type="entry name" value="HTH_XRE"/>
    <property type="match status" value="1"/>
</dbReference>
<dbReference type="RefSeq" id="WP_167359675.1">
    <property type="nucleotide sequence ID" value="NZ_FOJS01000068.1"/>
</dbReference>
<evidence type="ECO:0000313" key="2">
    <source>
        <dbReference type="EMBL" id="SFA55991.1"/>
    </source>
</evidence>
<evidence type="ECO:0000313" key="3">
    <source>
        <dbReference type="Proteomes" id="UP000198650"/>
    </source>
</evidence>
<accession>A0A1I0TW21</accession>
<sequence>MKCQLKLILDEIGMTQKQLAEKVNVSTPTISSIAKNQSIPRLDLAFRISKAVGRKIEEIWIYEEN</sequence>
<keyword evidence="3" id="KW-1185">Reference proteome</keyword>
<dbReference type="CDD" id="cd00093">
    <property type="entry name" value="HTH_XRE"/>
    <property type="match status" value="1"/>
</dbReference>
<dbReference type="Proteomes" id="UP000198650">
    <property type="component" value="Unassembled WGS sequence"/>
</dbReference>
<dbReference type="PROSITE" id="PS50943">
    <property type="entry name" value="HTH_CROC1"/>
    <property type="match status" value="1"/>
</dbReference>
<protein>
    <submittedName>
        <fullName evidence="2">Putative transcriptional regulator</fullName>
    </submittedName>
</protein>
<dbReference type="Gene3D" id="1.10.260.40">
    <property type="entry name" value="lambda repressor-like DNA-binding domains"/>
    <property type="match status" value="1"/>
</dbReference>
<dbReference type="STRING" id="186116.SAMN05192569_10681"/>
<dbReference type="Pfam" id="PF01381">
    <property type="entry name" value="HTH_3"/>
    <property type="match status" value="1"/>
</dbReference>
<dbReference type="GO" id="GO:0003677">
    <property type="term" value="F:DNA binding"/>
    <property type="evidence" value="ECO:0007669"/>
    <property type="project" value="InterPro"/>
</dbReference>
<dbReference type="AlphaFoldDB" id="A0A1I0TW21"/>